<evidence type="ECO:0000313" key="2">
    <source>
        <dbReference type="Proteomes" id="UP001057520"/>
    </source>
</evidence>
<proteinExistence type="predicted"/>
<dbReference type="Proteomes" id="UP001057520">
    <property type="component" value="Chromosome"/>
</dbReference>
<accession>A0ABY4ZWM0</accession>
<gene>
    <name evidence="1" type="ORF">MZV50_06735</name>
</gene>
<name>A0ABY4ZWM0_9CAUL</name>
<evidence type="ECO:0008006" key="3">
    <source>
        <dbReference type="Google" id="ProtNLM"/>
    </source>
</evidence>
<sequence length="218" mass="22476">MTLRLKDPLDIVWNDVDWAFPFTFELTDAEVDPWTASDFDLAFAGVGDSAELPGFRLGTVGGGLVANGPDVVEIRVAAVDVGAIPIGDYEWTLRRIGQDGSTEGLLIGRQSIREGVSRRAGAPLVGTGAAVSGVAAGLKIIRAANGVRVVRSPEGPRGLTGAQGPSDADGVSFDDALTGLGATDVQAAITAIWAELIAPHDDFSNIDNTGLGLVLGVI</sequence>
<protein>
    <recommendedName>
        <fullName evidence="3">Minor tail protein</fullName>
    </recommendedName>
</protein>
<organism evidence="1 2">
    <name type="scientific">Caulobacter segnis</name>
    <dbReference type="NCBI Taxonomy" id="88688"/>
    <lineage>
        <taxon>Bacteria</taxon>
        <taxon>Pseudomonadati</taxon>
        <taxon>Pseudomonadota</taxon>
        <taxon>Alphaproteobacteria</taxon>
        <taxon>Caulobacterales</taxon>
        <taxon>Caulobacteraceae</taxon>
        <taxon>Caulobacter</taxon>
    </lineage>
</organism>
<dbReference type="EMBL" id="CP096040">
    <property type="protein sequence ID" value="USQ97232.1"/>
    <property type="molecule type" value="Genomic_DNA"/>
</dbReference>
<reference evidence="1 2" key="1">
    <citation type="submission" date="2022-04" db="EMBL/GenBank/DDBJ databases">
        <title>Genome sequence of soybean root-associated Caulobacter segnis RL271.</title>
        <authorList>
            <person name="Longley R."/>
            <person name="Bonito G."/>
            <person name="Trigodet F."/>
            <person name="Crosson S."/>
            <person name="Fiebig A."/>
        </authorList>
    </citation>
    <scope>NUCLEOTIDE SEQUENCE [LARGE SCALE GENOMIC DNA]</scope>
    <source>
        <strain evidence="1 2">RL271</strain>
    </source>
</reference>
<evidence type="ECO:0000313" key="1">
    <source>
        <dbReference type="EMBL" id="USQ97232.1"/>
    </source>
</evidence>
<keyword evidence="2" id="KW-1185">Reference proteome</keyword>